<evidence type="ECO:0000313" key="3">
    <source>
        <dbReference type="Proteomes" id="UP000321638"/>
    </source>
</evidence>
<name>A0A5C8PNF7_9HYPH</name>
<dbReference type="AlphaFoldDB" id="A0A5C8PNF7"/>
<feature type="signal peptide" evidence="1">
    <location>
        <begin position="1"/>
        <end position="24"/>
    </location>
</feature>
<dbReference type="EMBL" id="VDUZ01000012">
    <property type="protein sequence ID" value="TXL76017.1"/>
    <property type="molecule type" value="Genomic_DNA"/>
</dbReference>
<gene>
    <name evidence="2" type="ORF">FHP25_13060</name>
</gene>
<protein>
    <submittedName>
        <fullName evidence="2">Uncharacterized protein</fullName>
    </submittedName>
</protein>
<feature type="chain" id="PRO_5022660704" evidence="1">
    <location>
        <begin position="25"/>
        <end position="223"/>
    </location>
</feature>
<sequence length="223" mass="24487">MRRLIGVAFGTASLLALSSTGTLAQIPPEWPGAARAVLSELEKGSPMAERPFKDEARQGWTLARKWRLHNNRNTEIVMAEYLAMVTLCRWSGCAKDTVAGKSIPARANDVKAEKKRYADTYAMVDASFAWLNELNGPGTEAAKKNAALWAKDKDVSAADFAISNIYALGWLLAREQPDAHRQAMMMGIFGLFVNEKAWIGDRCLDISKVATILDAPPKVESCE</sequence>
<comment type="caution">
    <text evidence="2">The sequence shown here is derived from an EMBL/GenBank/DDBJ whole genome shotgun (WGS) entry which is preliminary data.</text>
</comment>
<proteinExistence type="predicted"/>
<dbReference type="Proteomes" id="UP000321638">
    <property type="component" value="Unassembled WGS sequence"/>
</dbReference>
<dbReference type="RefSeq" id="WP_147847378.1">
    <property type="nucleotide sequence ID" value="NZ_VDUZ01000012.1"/>
</dbReference>
<dbReference type="OrthoDB" id="7375484at2"/>
<organism evidence="2 3">
    <name type="scientific">Vineibacter terrae</name>
    <dbReference type="NCBI Taxonomy" id="2586908"/>
    <lineage>
        <taxon>Bacteria</taxon>
        <taxon>Pseudomonadati</taxon>
        <taxon>Pseudomonadota</taxon>
        <taxon>Alphaproteobacteria</taxon>
        <taxon>Hyphomicrobiales</taxon>
        <taxon>Vineibacter</taxon>
    </lineage>
</organism>
<keyword evidence="3" id="KW-1185">Reference proteome</keyword>
<accession>A0A5C8PNF7</accession>
<keyword evidence="1" id="KW-0732">Signal</keyword>
<evidence type="ECO:0000313" key="2">
    <source>
        <dbReference type="EMBL" id="TXL76017.1"/>
    </source>
</evidence>
<evidence type="ECO:0000256" key="1">
    <source>
        <dbReference type="SAM" id="SignalP"/>
    </source>
</evidence>
<reference evidence="2 3" key="1">
    <citation type="submission" date="2019-06" db="EMBL/GenBank/DDBJ databases">
        <title>New taxonomy in bacterial strain CC-CFT640, isolated from vineyard.</title>
        <authorList>
            <person name="Lin S.-Y."/>
            <person name="Tsai C.-F."/>
            <person name="Young C.-C."/>
        </authorList>
    </citation>
    <scope>NUCLEOTIDE SEQUENCE [LARGE SCALE GENOMIC DNA]</scope>
    <source>
        <strain evidence="2 3">CC-CFT640</strain>
    </source>
</reference>